<keyword evidence="2" id="KW-1185">Reference proteome</keyword>
<comment type="caution">
    <text evidence="1">The sequence shown here is derived from an EMBL/GenBank/DDBJ whole genome shotgun (WGS) entry which is preliminary data.</text>
</comment>
<name>A0ABU6T6T0_9FABA</name>
<reference evidence="1 2" key="1">
    <citation type="journal article" date="2023" name="Plants (Basel)">
        <title>Bridging the Gap: Combining Genomics and Transcriptomics Approaches to Understand Stylosanthes scabra, an Orphan Legume from the Brazilian Caatinga.</title>
        <authorList>
            <person name="Ferreira-Neto J.R.C."/>
            <person name="da Silva M.D."/>
            <person name="Binneck E."/>
            <person name="de Melo N.F."/>
            <person name="da Silva R.H."/>
            <person name="de Melo A.L.T.M."/>
            <person name="Pandolfi V."/>
            <person name="Bustamante F.O."/>
            <person name="Brasileiro-Vidal A.C."/>
            <person name="Benko-Iseppon A.M."/>
        </authorList>
    </citation>
    <scope>NUCLEOTIDE SEQUENCE [LARGE SCALE GENOMIC DNA]</scope>
    <source>
        <tissue evidence="1">Leaves</tissue>
    </source>
</reference>
<proteinExistence type="predicted"/>
<sequence>MNFLRSEKNLADPLTKPLARTLRKPPGAALPKGLFRELVDVLQPLSQKYKVQRVLLYHAFTGLSPTQPKSNEVMLLQVFREYLILEDFRQSHSTYE</sequence>
<protein>
    <submittedName>
        <fullName evidence="1">Uncharacterized protein</fullName>
    </submittedName>
</protein>
<organism evidence="1 2">
    <name type="scientific">Stylosanthes scabra</name>
    <dbReference type="NCBI Taxonomy" id="79078"/>
    <lineage>
        <taxon>Eukaryota</taxon>
        <taxon>Viridiplantae</taxon>
        <taxon>Streptophyta</taxon>
        <taxon>Embryophyta</taxon>
        <taxon>Tracheophyta</taxon>
        <taxon>Spermatophyta</taxon>
        <taxon>Magnoliopsida</taxon>
        <taxon>eudicotyledons</taxon>
        <taxon>Gunneridae</taxon>
        <taxon>Pentapetalae</taxon>
        <taxon>rosids</taxon>
        <taxon>fabids</taxon>
        <taxon>Fabales</taxon>
        <taxon>Fabaceae</taxon>
        <taxon>Papilionoideae</taxon>
        <taxon>50 kb inversion clade</taxon>
        <taxon>dalbergioids sensu lato</taxon>
        <taxon>Dalbergieae</taxon>
        <taxon>Pterocarpus clade</taxon>
        <taxon>Stylosanthes</taxon>
    </lineage>
</organism>
<evidence type="ECO:0000313" key="2">
    <source>
        <dbReference type="Proteomes" id="UP001341840"/>
    </source>
</evidence>
<accession>A0ABU6T6T0</accession>
<gene>
    <name evidence="1" type="ORF">PIB30_013845</name>
</gene>
<evidence type="ECO:0000313" key="1">
    <source>
        <dbReference type="EMBL" id="MED6144239.1"/>
    </source>
</evidence>
<dbReference type="Proteomes" id="UP001341840">
    <property type="component" value="Unassembled WGS sequence"/>
</dbReference>
<dbReference type="EMBL" id="JASCZI010090657">
    <property type="protein sequence ID" value="MED6144239.1"/>
    <property type="molecule type" value="Genomic_DNA"/>
</dbReference>